<feature type="chain" id="PRO_5013074102" evidence="5">
    <location>
        <begin position="31"/>
        <end position="245"/>
    </location>
</feature>
<reference evidence="7" key="1">
    <citation type="submission" date="2016-03" db="EMBL/GenBank/DDBJ databases">
        <authorList>
            <person name="Ploux O."/>
        </authorList>
    </citation>
    <scope>NUCLEOTIDE SEQUENCE</scope>
    <source>
        <strain evidence="7">UC10</strain>
    </source>
</reference>
<dbReference type="InterPro" id="IPR036737">
    <property type="entry name" value="OmpA-like_sf"/>
</dbReference>
<dbReference type="PANTHER" id="PTHR30329">
    <property type="entry name" value="STATOR ELEMENT OF FLAGELLAR MOTOR COMPLEX"/>
    <property type="match status" value="1"/>
</dbReference>
<dbReference type="EMBL" id="LT598653">
    <property type="protein sequence ID" value="SBV34980.1"/>
    <property type="molecule type" value="Genomic_DNA"/>
</dbReference>
<dbReference type="CDD" id="cd07185">
    <property type="entry name" value="OmpA_C-like"/>
    <property type="match status" value="1"/>
</dbReference>
<comment type="subcellular location">
    <subcellularLocation>
        <location evidence="1">Cell outer membrane</location>
    </subcellularLocation>
</comment>
<name>A0A1Y5PYD4_9SPHN</name>
<proteinExistence type="predicted"/>
<dbReference type="RefSeq" id="WP_295322117.1">
    <property type="nucleotide sequence ID" value="NZ_LT598653.1"/>
</dbReference>
<dbReference type="InterPro" id="IPR050330">
    <property type="entry name" value="Bact_OuterMem_StrucFunc"/>
</dbReference>
<dbReference type="GO" id="GO:0009279">
    <property type="term" value="C:cell outer membrane"/>
    <property type="evidence" value="ECO:0007669"/>
    <property type="project" value="UniProtKB-SubCell"/>
</dbReference>
<dbReference type="InterPro" id="IPR006665">
    <property type="entry name" value="OmpA-like"/>
</dbReference>
<evidence type="ECO:0000256" key="3">
    <source>
        <dbReference type="ARBA" id="ARBA00023237"/>
    </source>
</evidence>
<dbReference type="PRINTS" id="PR01021">
    <property type="entry name" value="OMPADOMAIN"/>
</dbReference>
<evidence type="ECO:0000256" key="1">
    <source>
        <dbReference type="ARBA" id="ARBA00004442"/>
    </source>
</evidence>
<dbReference type="InterPro" id="IPR006664">
    <property type="entry name" value="OMP_bac"/>
</dbReference>
<evidence type="ECO:0000256" key="5">
    <source>
        <dbReference type="SAM" id="SignalP"/>
    </source>
</evidence>
<gene>
    <name evidence="7" type="ORF">SPPYR_3865</name>
</gene>
<organism evidence="7">
    <name type="scientific">uncultured Sphingopyxis sp</name>
    <dbReference type="NCBI Taxonomy" id="310581"/>
    <lineage>
        <taxon>Bacteria</taxon>
        <taxon>Pseudomonadati</taxon>
        <taxon>Pseudomonadota</taxon>
        <taxon>Alphaproteobacteria</taxon>
        <taxon>Sphingomonadales</taxon>
        <taxon>Sphingomonadaceae</taxon>
        <taxon>Sphingopyxis</taxon>
        <taxon>environmental samples</taxon>
    </lineage>
</organism>
<accession>A0A1Y5PYD4</accession>
<sequence>MAHQPGHWMTRGMAGALAAFLLAQPDGAMAQALADRPIGELRTEVRSRYDAALAMTVDPKVAAADSNGYAWASEAKAQCGIALGFLKSNSKDAESLRRCDFAYGMMTRQPAPPAEAPLVPPPPPSTENCPPEVASTFYFDWDSTVAPADAAQSVAFMAENRTRCGWRSFTVVGHTDRSGPDRYNDGLALRRAHVIADMMGGAGIPAGAIAVSGMGERQPRVQTLDGERTPENRRVEVEVNAMGEQ</sequence>
<dbReference type="Gene3D" id="3.30.1330.60">
    <property type="entry name" value="OmpA-like domain"/>
    <property type="match status" value="1"/>
</dbReference>
<keyword evidence="2 4" id="KW-0472">Membrane</keyword>
<keyword evidence="5" id="KW-0732">Signal</keyword>
<evidence type="ECO:0000259" key="6">
    <source>
        <dbReference type="PROSITE" id="PS51123"/>
    </source>
</evidence>
<dbReference type="PROSITE" id="PS51123">
    <property type="entry name" value="OMPA_2"/>
    <property type="match status" value="1"/>
</dbReference>
<dbReference type="AlphaFoldDB" id="A0A1Y5PYD4"/>
<protein>
    <submittedName>
        <fullName evidence="7">OmpA/MotB</fullName>
    </submittedName>
</protein>
<dbReference type="PANTHER" id="PTHR30329:SF21">
    <property type="entry name" value="LIPOPROTEIN YIAD-RELATED"/>
    <property type="match status" value="1"/>
</dbReference>
<feature type="domain" description="OmpA-like" evidence="6">
    <location>
        <begin position="126"/>
        <end position="243"/>
    </location>
</feature>
<dbReference type="SUPFAM" id="SSF103088">
    <property type="entry name" value="OmpA-like"/>
    <property type="match status" value="1"/>
</dbReference>
<evidence type="ECO:0000256" key="4">
    <source>
        <dbReference type="PROSITE-ProRule" id="PRU00473"/>
    </source>
</evidence>
<dbReference type="Pfam" id="PF00691">
    <property type="entry name" value="OmpA"/>
    <property type="match status" value="1"/>
</dbReference>
<keyword evidence="3" id="KW-0998">Cell outer membrane</keyword>
<feature type="signal peptide" evidence="5">
    <location>
        <begin position="1"/>
        <end position="30"/>
    </location>
</feature>
<dbReference type="KEGG" id="sphu:SPPYR_3865"/>
<evidence type="ECO:0000256" key="2">
    <source>
        <dbReference type="ARBA" id="ARBA00023136"/>
    </source>
</evidence>
<evidence type="ECO:0000313" key="7">
    <source>
        <dbReference type="EMBL" id="SBV34980.1"/>
    </source>
</evidence>